<dbReference type="InterPro" id="IPR018247">
    <property type="entry name" value="EF_Hand_1_Ca_BS"/>
</dbReference>
<evidence type="ECO:0000256" key="4">
    <source>
        <dbReference type="ARBA" id="ARBA00022729"/>
    </source>
</evidence>
<keyword evidence="9" id="KW-1185">Reference proteome</keyword>
<evidence type="ECO:0000256" key="3">
    <source>
        <dbReference type="ARBA" id="ARBA00022525"/>
    </source>
</evidence>
<dbReference type="AlphaFoldDB" id="A0A250ISU5"/>
<evidence type="ECO:0000259" key="7">
    <source>
        <dbReference type="Pfam" id="PF23657"/>
    </source>
</evidence>
<dbReference type="PANTHER" id="PTHR31018:SF3">
    <property type="entry name" value="RECEPTOR PROTEIN-TYROSINE KINASE"/>
    <property type="match status" value="1"/>
</dbReference>
<proteinExistence type="predicted"/>
<keyword evidence="2" id="KW-0134">Cell wall</keyword>
<accession>A0A250ISU5</accession>
<evidence type="ECO:0000256" key="1">
    <source>
        <dbReference type="ARBA" id="ARBA00004191"/>
    </source>
</evidence>
<evidence type="ECO:0000256" key="2">
    <source>
        <dbReference type="ARBA" id="ARBA00022512"/>
    </source>
</evidence>
<dbReference type="Pfam" id="PF23657">
    <property type="entry name" value="DUF7151"/>
    <property type="match status" value="4"/>
</dbReference>
<dbReference type="InterPro" id="IPR051648">
    <property type="entry name" value="CWI-Assembly_Regulator"/>
</dbReference>
<dbReference type="Proteomes" id="UP000217289">
    <property type="component" value="Chromosome"/>
</dbReference>
<dbReference type="InterPro" id="IPR055575">
    <property type="entry name" value="DUF7151"/>
</dbReference>
<evidence type="ECO:0000313" key="9">
    <source>
        <dbReference type="Proteomes" id="UP000217289"/>
    </source>
</evidence>
<dbReference type="PROSITE" id="PS51257">
    <property type="entry name" value="PROKAR_LIPOPROTEIN"/>
    <property type="match status" value="1"/>
</dbReference>
<keyword evidence="3" id="KW-0964">Secreted</keyword>
<dbReference type="RefSeq" id="WP_157823937.1">
    <property type="nucleotide sequence ID" value="NZ_CP022163.1"/>
</dbReference>
<keyword evidence="4" id="KW-0732">Signal</keyword>
<dbReference type="PANTHER" id="PTHR31018">
    <property type="entry name" value="SPORULATION-SPECIFIC PROTEIN-RELATED"/>
    <property type="match status" value="1"/>
</dbReference>
<dbReference type="PROSITE" id="PS00018">
    <property type="entry name" value="EF_HAND_1"/>
    <property type="match status" value="3"/>
</dbReference>
<dbReference type="GO" id="GO:0030313">
    <property type="term" value="C:cell envelope"/>
    <property type="evidence" value="ECO:0007669"/>
    <property type="project" value="UniProtKB-SubCell"/>
</dbReference>
<feature type="domain" description="DUF7151" evidence="7">
    <location>
        <begin position="153"/>
        <end position="195"/>
    </location>
</feature>
<dbReference type="KEGG" id="mbd:MEBOL_007732"/>
<dbReference type="EMBL" id="CP022163">
    <property type="protein sequence ID" value="ATB34231.1"/>
    <property type="molecule type" value="Genomic_DNA"/>
</dbReference>
<feature type="compositionally biased region" description="Pro residues" evidence="6">
    <location>
        <begin position="85"/>
        <end position="96"/>
    </location>
</feature>
<evidence type="ECO:0000313" key="8">
    <source>
        <dbReference type="EMBL" id="ATB34231.1"/>
    </source>
</evidence>
<dbReference type="Gene3D" id="3.80.20.20">
    <property type="entry name" value="Receptor L-domain"/>
    <property type="match status" value="3"/>
</dbReference>
<evidence type="ECO:0000256" key="6">
    <source>
        <dbReference type="SAM" id="MobiDB-lite"/>
    </source>
</evidence>
<feature type="domain" description="DUF7151" evidence="7">
    <location>
        <begin position="203"/>
        <end position="246"/>
    </location>
</feature>
<evidence type="ECO:0000256" key="5">
    <source>
        <dbReference type="ARBA" id="ARBA00023180"/>
    </source>
</evidence>
<reference evidence="8 9" key="1">
    <citation type="submission" date="2017-06" db="EMBL/GenBank/DDBJ databases">
        <authorList>
            <person name="Kim H.J."/>
            <person name="Triplett B.A."/>
        </authorList>
    </citation>
    <scope>NUCLEOTIDE SEQUENCE [LARGE SCALE GENOMIC DNA]</scope>
    <source>
        <strain evidence="8 9">DSM 14713</strain>
    </source>
</reference>
<name>A0A250ISU5_9BACT</name>
<comment type="subcellular location">
    <subcellularLocation>
        <location evidence="1">Secreted</location>
        <location evidence="1">Cell wall</location>
    </subcellularLocation>
</comment>
<keyword evidence="5" id="KW-0325">Glycoprotein</keyword>
<organism evidence="8 9">
    <name type="scientific">Melittangium boletus DSM 14713</name>
    <dbReference type="NCBI Taxonomy" id="1294270"/>
    <lineage>
        <taxon>Bacteria</taxon>
        <taxon>Pseudomonadati</taxon>
        <taxon>Myxococcota</taxon>
        <taxon>Myxococcia</taxon>
        <taxon>Myxococcales</taxon>
        <taxon>Cystobacterineae</taxon>
        <taxon>Archangiaceae</taxon>
        <taxon>Melittangium</taxon>
    </lineage>
</organism>
<sequence length="666" mass="70185">MKTRGLLGLSAGVWLACGEQKVPPPPEPALPPPAVLVRVEEEAVGTACALGGKAIRRGTDRDGDGQLTDAEVESVDYVCRTEAPSGPPPSTPPAPPVLLSQTPEAPGMNCAAGGVLVRAGADTNRDGVLDDEEVTKSFYGCQPEPAEALAVLAREKSEPAGVHCAEGGVAIQAGTDANKDGVLSDDEVETTTYVCGEAARAVLTKSVPIAAGAQCVEGGTRVLAGSDGNGNNVLEDAEVTSEVVVCRARLPGWTYSGDYTIQDEVDVTALEGVGHISGQLRIETSTVEDIDLPFLHTVNARLLIQNNPKLKSFSMRLGSMGGSVTIQDNLALTSFSLSGGKMLQGDFTITRNEHLTGFSVYSPLYVSGNVTVEDNAALFSLGGLSKLHHIGGNLTVKNNAALGTAGWSFIEGPVSIGGQLTVAQNPRLQFFETRLEHVGKDIRIQDNAKLSSFKVKELTSLAGGLVLKNNPVMTLLQGLESLRIVGGDLHLEGIDGLDVLPLDALEHVGGDFSFIDIAWVPNFYRLGRLLSISGNLRLTDNSHLGTPQFPHLSSVGKGVTIERNARMTHLTGLNSLRSLDSLTVSGNPELLSLAALGSLRYVPIVNISDNPQLTTLGLPELWFVNHLDIMNNEQLSTCLATELRTQVATHLLSSTIDGNLVTPGCP</sequence>
<gene>
    <name evidence="8" type="ORF">MEBOL_007732</name>
</gene>
<feature type="region of interest" description="Disordered" evidence="6">
    <location>
        <begin position="82"/>
        <end position="104"/>
    </location>
</feature>
<dbReference type="InterPro" id="IPR036941">
    <property type="entry name" value="Rcpt_L-dom_sf"/>
</dbReference>
<dbReference type="OrthoDB" id="8832761at2"/>
<feature type="domain" description="DUF7151" evidence="7">
    <location>
        <begin position="98"/>
        <end position="141"/>
    </location>
</feature>
<feature type="domain" description="DUF7151" evidence="7">
    <location>
        <begin position="36"/>
        <end position="79"/>
    </location>
</feature>
<protein>
    <recommendedName>
        <fullName evidence="7">DUF7151 domain-containing protein</fullName>
    </recommendedName>
</protein>
<dbReference type="SUPFAM" id="SSF52058">
    <property type="entry name" value="L domain-like"/>
    <property type="match status" value="4"/>
</dbReference>